<accession>A0AAV0AF94</accession>
<feature type="transmembrane region" description="Helical" evidence="2">
    <location>
        <begin position="384"/>
        <end position="410"/>
    </location>
</feature>
<name>A0AAV0AF94_PHAPC</name>
<dbReference type="AlphaFoldDB" id="A0AAV0AF94"/>
<dbReference type="Proteomes" id="UP001153365">
    <property type="component" value="Unassembled WGS sequence"/>
</dbReference>
<evidence type="ECO:0000256" key="1">
    <source>
        <dbReference type="SAM" id="MobiDB-lite"/>
    </source>
</evidence>
<keyword evidence="2" id="KW-0812">Transmembrane</keyword>
<feature type="region of interest" description="Disordered" evidence="1">
    <location>
        <begin position="88"/>
        <end position="107"/>
    </location>
</feature>
<reference evidence="3" key="1">
    <citation type="submission" date="2022-06" db="EMBL/GenBank/DDBJ databases">
        <authorList>
            <consortium name="SYNGENTA / RWTH Aachen University"/>
        </authorList>
    </citation>
    <scope>NUCLEOTIDE SEQUENCE</scope>
</reference>
<organism evidence="3 4">
    <name type="scientific">Phakopsora pachyrhizi</name>
    <name type="common">Asian soybean rust disease fungus</name>
    <dbReference type="NCBI Taxonomy" id="170000"/>
    <lineage>
        <taxon>Eukaryota</taxon>
        <taxon>Fungi</taxon>
        <taxon>Dikarya</taxon>
        <taxon>Basidiomycota</taxon>
        <taxon>Pucciniomycotina</taxon>
        <taxon>Pucciniomycetes</taxon>
        <taxon>Pucciniales</taxon>
        <taxon>Phakopsoraceae</taxon>
        <taxon>Phakopsora</taxon>
    </lineage>
</organism>
<feature type="compositionally biased region" description="Polar residues" evidence="1">
    <location>
        <begin position="88"/>
        <end position="101"/>
    </location>
</feature>
<keyword evidence="2" id="KW-0472">Membrane</keyword>
<evidence type="ECO:0000313" key="3">
    <source>
        <dbReference type="EMBL" id="CAH7665744.1"/>
    </source>
</evidence>
<keyword evidence="2" id="KW-1133">Transmembrane helix</keyword>
<comment type="caution">
    <text evidence="3">The sequence shown here is derived from an EMBL/GenBank/DDBJ whole genome shotgun (WGS) entry which is preliminary data.</text>
</comment>
<proteinExistence type="predicted"/>
<evidence type="ECO:0000256" key="2">
    <source>
        <dbReference type="SAM" id="Phobius"/>
    </source>
</evidence>
<evidence type="ECO:0000313" key="4">
    <source>
        <dbReference type="Proteomes" id="UP001153365"/>
    </source>
</evidence>
<keyword evidence="4" id="KW-1185">Reference proteome</keyword>
<protein>
    <submittedName>
        <fullName evidence="3">Uncharacterized protein</fullName>
    </submittedName>
</protein>
<dbReference type="EMBL" id="CALTRL010000005">
    <property type="protein sequence ID" value="CAH7665744.1"/>
    <property type="molecule type" value="Genomic_DNA"/>
</dbReference>
<sequence length="473" mass="52682">MSEKLYGCFLVPFSEYPLTKKFSDNKLSKTILISSILLFSGLIVFNVLTQGMVKSTESLLEPHYEEKNSSVACQPATMTVGNSFFTNGIQEDDSPGQSQTRQSKDTRGSFSWIIEGVVNGIDGEDTQTGFQYQGSPLSCNVTSISITFDFQLQTFSYSICVLCSTRSVGKGLEEENYVTLCTSFSLLNNVLPKFTNLVQANLQTQIFGLSKFYHLLDIPGNSLPPGAFPDYSSSNKTPSHIPIPKRDILVLSSWLDAFNYTPANNYIPFDPKHLYLQPKPQGKLYTSPEDTEPRDFPESFVEMVSKNSSGFQFSAIGIGGIRPIAINVSLSEALKTVPDPLPLYINLTQSIFVIMMDAAAKDVNKRVLGVSYLCTMTKTSWKDFFPMLAMIFGSCSGTFGAALTLMIFLARRYDTHLESRRESISSGVSDVQIAMNSTNQLSPTDSITLEDISHLQREKYFRSEKKELKWDFV</sequence>
<gene>
    <name evidence="3" type="ORF">PPACK8108_LOCUS29</name>
</gene>
<feature type="transmembrane region" description="Helical" evidence="2">
    <location>
        <begin position="30"/>
        <end position="48"/>
    </location>
</feature>